<dbReference type="PANTHER" id="PTHR35004:SF8">
    <property type="entry name" value="TRANSPOSASE RV3428C-RELATED"/>
    <property type="match status" value="1"/>
</dbReference>
<dbReference type="PANTHER" id="PTHR35004">
    <property type="entry name" value="TRANSPOSASE RV3428C-RELATED"/>
    <property type="match status" value="1"/>
</dbReference>
<evidence type="ECO:0000313" key="2">
    <source>
        <dbReference type="EMBL" id="GAE32996.1"/>
    </source>
</evidence>
<name>W4QLP0_9BACI</name>
<reference evidence="2" key="1">
    <citation type="journal article" date="2014" name="Genome Announc.">
        <title>Draft Genome Sequences of Three Alkaliphilic Bacillus Strains, Bacillus wakoensis JCM 9140T, Bacillus akibai JCM 9157T, and Bacillus hemicellulosilyticus JCM 9152T.</title>
        <authorList>
            <person name="Yuki M."/>
            <person name="Oshima K."/>
            <person name="Suda W."/>
            <person name="Oshida Y."/>
            <person name="Kitamura K."/>
            <person name="Iida T."/>
            <person name="Hattori M."/>
            <person name="Ohkuma M."/>
        </authorList>
    </citation>
    <scope>NUCLEOTIDE SEQUENCE [LARGE SCALE GENOMIC DNA]</scope>
    <source>
        <strain evidence="2">JCM 9152</strain>
    </source>
</reference>
<dbReference type="AlphaFoldDB" id="W4QLP0"/>
<dbReference type="EMBL" id="BAUU01000079">
    <property type="protein sequence ID" value="GAE32996.1"/>
    <property type="molecule type" value="Genomic_DNA"/>
</dbReference>
<dbReference type="STRING" id="1236971.JCM9152_4597"/>
<gene>
    <name evidence="2" type="ORF">JCM9152_4597</name>
</gene>
<dbReference type="InterPro" id="IPR054353">
    <property type="entry name" value="IstA-like_C"/>
</dbReference>
<protein>
    <submittedName>
        <fullName evidence="2">Mobile element protein</fullName>
    </submittedName>
</protein>
<proteinExistence type="predicted"/>
<comment type="caution">
    <text evidence="2">The sequence shown here is derived from an EMBL/GenBank/DDBJ whole genome shotgun (WGS) entry which is preliminary data.</text>
</comment>
<feature type="domain" description="Transposase for insertion sequence element IS21-like C-terminal" evidence="1">
    <location>
        <begin position="113"/>
        <end position="178"/>
    </location>
</feature>
<sequence>MVPDNLKTGVTKPLRGEPILQEAYRELADFYHTVIVPSRVRKPKDKASVEGTVGYISRQIIAALRNYPFFHLEDLNHHISDKLKEINTTAFQKRPGSRKEVFEEEEKPYLRPLPHTRYKLTEWKTAKVQPNYHIQIDRMYYSVPYEYVREQVEIRLTPDLLEFYFKDVRIASHKRLKGDIGQYSTSVEHMPDHHRLYLDHNPENNRVWSKTIGPSMEKFVSLMLEQNPEKKALSILSALRNIAEKYDPITLEKSVDTLLTISSNPTLSVLKSILDRQNKRIPAESATEKSKSMANDYGFVRGAAYFGKERSK</sequence>
<keyword evidence="3" id="KW-1185">Reference proteome</keyword>
<dbReference type="Pfam" id="PF22483">
    <property type="entry name" value="Mu-transpos_C_2"/>
    <property type="match status" value="1"/>
</dbReference>
<accession>W4QLP0</accession>
<evidence type="ECO:0000313" key="3">
    <source>
        <dbReference type="Proteomes" id="UP000018895"/>
    </source>
</evidence>
<dbReference type="Proteomes" id="UP000018895">
    <property type="component" value="Unassembled WGS sequence"/>
</dbReference>
<organism evidence="2 3">
    <name type="scientific">Halalkalibacter hemicellulosilyticusJCM 9152</name>
    <dbReference type="NCBI Taxonomy" id="1236971"/>
    <lineage>
        <taxon>Bacteria</taxon>
        <taxon>Bacillati</taxon>
        <taxon>Bacillota</taxon>
        <taxon>Bacilli</taxon>
        <taxon>Bacillales</taxon>
        <taxon>Bacillaceae</taxon>
        <taxon>Halalkalibacter</taxon>
    </lineage>
</organism>
<evidence type="ECO:0000259" key="1">
    <source>
        <dbReference type="Pfam" id="PF22483"/>
    </source>
</evidence>